<name>A0A3M8F9S3_9ACTN</name>
<keyword evidence="3" id="KW-0805">Transcription regulation</keyword>
<dbReference type="SMART" id="SM00448">
    <property type="entry name" value="REC"/>
    <property type="match status" value="1"/>
</dbReference>
<keyword evidence="12" id="KW-1185">Reference proteome</keyword>
<dbReference type="InterPro" id="IPR036388">
    <property type="entry name" value="WH-like_DNA-bd_sf"/>
</dbReference>
<dbReference type="GO" id="GO:0032993">
    <property type="term" value="C:protein-DNA complex"/>
    <property type="evidence" value="ECO:0007669"/>
    <property type="project" value="TreeGrafter"/>
</dbReference>
<dbReference type="InterPro" id="IPR011006">
    <property type="entry name" value="CheY-like_superfamily"/>
</dbReference>
<dbReference type="AlphaFoldDB" id="A0A3M8F9S3"/>
<dbReference type="PANTHER" id="PTHR48111:SF1">
    <property type="entry name" value="TWO-COMPONENT RESPONSE REGULATOR ORR33"/>
    <property type="match status" value="1"/>
</dbReference>
<gene>
    <name evidence="11" type="ORF">SFRA_028270</name>
</gene>
<dbReference type="Pfam" id="PF00486">
    <property type="entry name" value="Trans_reg_C"/>
    <property type="match status" value="1"/>
</dbReference>
<dbReference type="OrthoDB" id="116118at2"/>
<feature type="region of interest" description="Disordered" evidence="8">
    <location>
        <begin position="1"/>
        <end position="40"/>
    </location>
</feature>
<dbReference type="GO" id="GO:0000156">
    <property type="term" value="F:phosphorelay response regulator activity"/>
    <property type="evidence" value="ECO:0007669"/>
    <property type="project" value="TreeGrafter"/>
</dbReference>
<organism evidence="11 12">
    <name type="scientific">Streptomyces xinghaiensis</name>
    <dbReference type="NCBI Taxonomy" id="1038928"/>
    <lineage>
        <taxon>Bacteria</taxon>
        <taxon>Bacillati</taxon>
        <taxon>Actinomycetota</taxon>
        <taxon>Actinomycetes</taxon>
        <taxon>Kitasatosporales</taxon>
        <taxon>Streptomycetaceae</taxon>
        <taxon>Streptomyces</taxon>
    </lineage>
</organism>
<protein>
    <submittedName>
        <fullName evidence="11">DNA-binding response regulator</fullName>
    </submittedName>
</protein>
<dbReference type="GO" id="GO:0006355">
    <property type="term" value="P:regulation of DNA-templated transcription"/>
    <property type="evidence" value="ECO:0007669"/>
    <property type="project" value="InterPro"/>
</dbReference>
<evidence type="ECO:0000256" key="3">
    <source>
        <dbReference type="ARBA" id="ARBA00023015"/>
    </source>
</evidence>
<evidence type="ECO:0000256" key="2">
    <source>
        <dbReference type="ARBA" id="ARBA00023012"/>
    </source>
</evidence>
<dbReference type="SMART" id="SM00862">
    <property type="entry name" value="Trans_reg_C"/>
    <property type="match status" value="1"/>
</dbReference>
<evidence type="ECO:0000256" key="5">
    <source>
        <dbReference type="ARBA" id="ARBA00023163"/>
    </source>
</evidence>
<keyword evidence="2" id="KW-0902">Two-component regulatory system</keyword>
<dbReference type="Gene3D" id="3.40.50.2300">
    <property type="match status" value="1"/>
</dbReference>
<dbReference type="InterPro" id="IPR039420">
    <property type="entry name" value="WalR-like"/>
</dbReference>
<reference evidence="11 12" key="1">
    <citation type="journal article" date="2014" name="Genome Announc.">
        <title>Draft Genome Sequence of Streptomyces fradiae ATCC 19609, a Strain Highly Sensitive to Antibiotics.</title>
        <authorList>
            <person name="Bekker O.B."/>
            <person name="Klimina K.M."/>
            <person name="Vatlin A.A."/>
            <person name="Zakharevich N.V."/>
            <person name="Kasianov A.S."/>
            <person name="Danilenko V.N."/>
        </authorList>
    </citation>
    <scope>NUCLEOTIDE SEQUENCE [LARGE SCALE GENOMIC DNA]</scope>
    <source>
        <strain evidence="11 12">ATCC 19609</strain>
    </source>
</reference>
<feature type="domain" description="OmpR/PhoB-type" evidence="10">
    <location>
        <begin position="166"/>
        <end position="264"/>
    </location>
</feature>
<keyword evidence="4 7" id="KW-0238">DNA-binding</keyword>
<evidence type="ECO:0000256" key="7">
    <source>
        <dbReference type="PROSITE-ProRule" id="PRU01091"/>
    </source>
</evidence>
<dbReference type="GO" id="GO:0005829">
    <property type="term" value="C:cytosol"/>
    <property type="evidence" value="ECO:0007669"/>
    <property type="project" value="TreeGrafter"/>
</dbReference>
<evidence type="ECO:0000313" key="11">
    <source>
        <dbReference type="EMBL" id="RKM91444.1"/>
    </source>
</evidence>
<accession>A0A3M8F9S3</accession>
<dbReference type="PANTHER" id="PTHR48111">
    <property type="entry name" value="REGULATOR OF RPOS"/>
    <property type="match status" value="1"/>
</dbReference>
<proteinExistence type="predicted"/>
<keyword evidence="1" id="KW-0597">Phosphoprotein</keyword>
<dbReference type="CDD" id="cd00383">
    <property type="entry name" value="trans_reg_C"/>
    <property type="match status" value="1"/>
</dbReference>
<comment type="caution">
    <text evidence="6">Lacks conserved residue(s) required for the propagation of feature annotation.</text>
</comment>
<feature type="DNA-binding region" description="OmpR/PhoB-type" evidence="7">
    <location>
        <begin position="166"/>
        <end position="264"/>
    </location>
</feature>
<dbReference type="SUPFAM" id="SSF52172">
    <property type="entry name" value="CheY-like"/>
    <property type="match status" value="1"/>
</dbReference>
<dbReference type="PROSITE" id="PS50110">
    <property type="entry name" value="RESPONSE_REGULATORY"/>
    <property type="match status" value="1"/>
</dbReference>
<evidence type="ECO:0000259" key="9">
    <source>
        <dbReference type="PROSITE" id="PS50110"/>
    </source>
</evidence>
<dbReference type="EMBL" id="JNAD02000017">
    <property type="protein sequence ID" value="RKM91444.1"/>
    <property type="molecule type" value="Genomic_DNA"/>
</dbReference>
<sequence>MPVSPSISPPLRASREGVPRVNPDTPPHPSGTARPEANGAETGKAPALLLAEPDEKLAARAMARFAAAGVPVIACQDGAEALLQVGARHPGAVLLGAPLPVVGAAEVTRLVGRLHPVPVIVAAGPDGAEEATAALAAGAVAYVARPYRTEEILPLLTGLTRGDGSAGMLVVGDIELDPAGFHVHVRGRSLQLPVREFMLLRYLMEHANRLVSRSELTQALWGTDNLESNTLTVHIRRVRNRLREGAGSCCTIDAIRGMGYRLECRSSCHPGSQTRAPGPAPTR</sequence>
<comment type="caution">
    <text evidence="11">The sequence shown here is derived from an EMBL/GenBank/DDBJ whole genome shotgun (WGS) entry which is preliminary data.</text>
</comment>
<evidence type="ECO:0000259" key="10">
    <source>
        <dbReference type="PROSITE" id="PS51755"/>
    </source>
</evidence>
<dbReference type="InterPro" id="IPR016032">
    <property type="entry name" value="Sig_transdc_resp-reg_C-effctor"/>
</dbReference>
<dbReference type="GO" id="GO:0000976">
    <property type="term" value="F:transcription cis-regulatory region binding"/>
    <property type="evidence" value="ECO:0007669"/>
    <property type="project" value="TreeGrafter"/>
</dbReference>
<evidence type="ECO:0000256" key="4">
    <source>
        <dbReference type="ARBA" id="ARBA00023125"/>
    </source>
</evidence>
<evidence type="ECO:0000256" key="8">
    <source>
        <dbReference type="SAM" id="MobiDB-lite"/>
    </source>
</evidence>
<dbReference type="Gene3D" id="1.10.10.10">
    <property type="entry name" value="Winged helix-like DNA-binding domain superfamily/Winged helix DNA-binding domain"/>
    <property type="match status" value="1"/>
</dbReference>
<evidence type="ECO:0000256" key="1">
    <source>
        <dbReference type="ARBA" id="ARBA00022553"/>
    </source>
</evidence>
<evidence type="ECO:0000313" key="12">
    <source>
        <dbReference type="Proteomes" id="UP000028058"/>
    </source>
</evidence>
<dbReference type="InterPro" id="IPR001789">
    <property type="entry name" value="Sig_transdc_resp-reg_receiver"/>
</dbReference>
<dbReference type="InterPro" id="IPR001867">
    <property type="entry name" value="OmpR/PhoB-type_DNA-bd"/>
</dbReference>
<keyword evidence="5" id="KW-0804">Transcription</keyword>
<dbReference type="SUPFAM" id="SSF46894">
    <property type="entry name" value="C-terminal effector domain of the bipartite response regulators"/>
    <property type="match status" value="1"/>
</dbReference>
<evidence type="ECO:0000256" key="6">
    <source>
        <dbReference type="PROSITE-ProRule" id="PRU00169"/>
    </source>
</evidence>
<feature type="domain" description="Response regulatory" evidence="9">
    <location>
        <begin position="47"/>
        <end position="160"/>
    </location>
</feature>
<dbReference type="PROSITE" id="PS51755">
    <property type="entry name" value="OMPR_PHOB"/>
    <property type="match status" value="1"/>
</dbReference>
<dbReference type="Proteomes" id="UP000028058">
    <property type="component" value="Unassembled WGS sequence"/>
</dbReference>